<protein>
    <recommendedName>
        <fullName evidence="3">GAG-pre-integrase domain-containing protein</fullName>
    </recommendedName>
</protein>
<evidence type="ECO:0000313" key="2">
    <source>
        <dbReference type="Proteomes" id="UP000595140"/>
    </source>
</evidence>
<dbReference type="AlphaFoldDB" id="A0A484L2M0"/>
<organism evidence="1 2">
    <name type="scientific">Cuscuta campestris</name>
    <dbReference type="NCBI Taxonomy" id="132261"/>
    <lineage>
        <taxon>Eukaryota</taxon>
        <taxon>Viridiplantae</taxon>
        <taxon>Streptophyta</taxon>
        <taxon>Embryophyta</taxon>
        <taxon>Tracheophyta</taxon>
        <taxon>Spermatophyta</taxon>
        <taxon>Magnoliopsida</taxon>
        <taxon>eudicotyledons</taxon>
        <taxon>Gunneridae</taxon>
        <taxon>Pentapetalae</taxon>
        <taxon>asterids</taxon>
        <taxon>lamiids</taxon>
        <taxon>Solanales</taxon>
        <taxon>Convolvulaceae</taxon>
        <taxon>Cuscuteae</taxon>
        <taxon>Cuscuta</taxon>
        <taxon>Cuscuta subgen. Grammica</taxon>
        <taxon>Cuscuta sect. Cleistogrammica</taxon>
    </lineage>
</organism>
<accession>A0A484L2M0</accession>
<proteinExistence type="predicted"/>
<reference evidence="1 2" key="1">
    <citation type="submission" date="2018-04" db="EMBL/GenBank/DDBJ databases">
        <authorList>
            <person name="Vogel A."/>
        </authorList>
    </citation>
    <scope>NUCLEOTIDE SEQUENCE [LARGE SCALE GENOMIC DNA]</scope>
</reference>
<evidence type="ECO:0008006" key="3">
    <source>
        <dbReference type="Google" id="ProtNLM"/>
    </source>
</evidence>
<dbReference type="EMBL" id="OOIL02000890">
    <property type="protein sequence ID" value="VFQ70454.1"/>
    <property type="molecule type" value="Genomic_DNA"/>
</dbReference>
<gene>
    <name evidence="1" type="ORF">CCAM_LOCUS12230</name>
</gene>
<keyword evidence="2" id="KW-1185">Reference proteome</keyword>
<name>A0A484L2M0_9ASTE</name>
<sequence>MALPRLSTSIMLFSPILDEALDEAVAVGRHKAEEDRTAAVTLAGLAGSRCTVTMRAAEVADEGRTSHVNYVGIPQSELPICLILRRQVLGRSIAGAGKKYKDFTIRDYLTNQVLFKGPCEHGLYSMSASHSSLVVNSIKVTPYQCHCRLGHPSAQVTKSLLS</sequence>
<dbReference type="OrthoDB" id="1737492at2759"/>
<evidence type="ECO:0000313" key="1">
    <source>
        <dbReference type="EMBL" id="VFQ70454.1"/>
    </source>
</evidence>
<dbReference type="Proteomes" id="UP000595140">
    <property type="component" value="Unassembled WGS sequence"/>
</dbReference>